<name>A0ABN9E544_9NEOB</name>
<protein>
    <submittedName>
        <fullName evidence="1">Uncharacterized protein</fullName>
    </submittedName>
</protein>
<accession>A0ABN9E544</accession>
<dbReference type="Proteomes" id="UP001162483">
    <property type="component" value="Unassembled WGS sequence"/>
</dbReference>
<dbReference type="EMBL" id="CATNWA010015033">
    <property type="protein sequence ID" value="CAI9578777.1"/>
    <property type="molecule type" value="Genomic_DNA"/>
</dbReference>
<keyword evidence="2" id="KW-1185">Reference proteome</keyword>
<evidence type="ECO:0000313" key="1">
    <source>
        <dbReference type="EMBL" id="CAI9578777.1"/>
    </source>
</evidence>
<evidence type="ECO:0000313" key="2">
    <source>
        <dbReference type="Proteomes" id="UP001162483"/>
    </source>
</evidence>
<comment type="caution">
    <text evidence="1">The sequence shown here is derived from an EMBL/GenBank/DDBJ whole genome shotgun (WGS) entry which is preliminary data.</text>
</comment>
<sequence>MRSGHPAVTARCPQYLLPLPPYRSAVSGHPLYCRQSLVISFTVCSLW</sequence>
<organism evidence="1 2">
    <name type="scientific">Staurois parvus</name>
    <dbReference type="NCBI Taxonomy" id="386267"/>
    <lineage>
        <taxon>Eukaryota</taxon>
        <taxon>Metazoa</taxon>
        <taxon>Chordata</taxon>
        <taxon>Craniata</taxon>
        <taxon>Vertebrata</taxon>
        <taxon>Euteleostomi</taxon>
        <taxon>Amphibia</taxon>
        <taxon>Batrachia</taxon>
        <taxon>Anura</taxon>
        <taxon>Neobatrachia</taxon>
        <taxon>Ranoidea</taxon>
        <taxon>Ranidae</taxon>
        <taxon>Staurois</taxon>
    </lineage>
</organism>
<proteinExistence type="predicted"/>
<reference evidence="1" key="1">
    <citation type="submission" date="2023-05" db="EMBL/GenBank/DDBJ databases">
        <authorList>
            <person name="Stuckert A."/>
        </authorList>
    </citation>
    <scope>NUCLEOTIDE SEQUENCE</scope>
</reference>
<gene>
    <name evidence="1" type="ORF">SPARVUS_LOCUS8972903</name>
</gene>